<feature type="region of interest" description="Disordered" evidence="1">
    <location>
        <begin position="452"/>
        <end position="471"/>
    </location>
</feature>
<gene>
    <name evidence="2" type="ORF">E1956_40820</name>
</gene>
<dbReference type="Proteomes" id="UP000295727">
    <property type="component" value="Chromosome 4"/>
</dbReference>
<accession>A0A4P7D5U0</accession>
<keyword evidence="3" id="KW-1185">Reference proteome</keyword>
<dbReference type="GO" id="GO:0004180">
    <property type="term" value="F:carboxypeptidase activity"/>
    <property type="evidence" value="ECO:0007669"/>
    <property type="project" value="UniProtKB-KW"/>
</dbReference>
<sequence length="680" mass="68674">MNNEKIRARQIDFKPTLIASAIALSFLTACGGGSSNSSTPPVAAPQIQGTVASGNPVANAAITATDVNGKTATATADGNGNYTLVTSGLTAPIAVVASDPSGQANTMISVLASLPAAGASSTANVTTLTTALTALLTPDGNPMDFVTAGAATTLSSGVTKTSVQGATTTLDTYLSNLLGAVGLPANYDPIGTTFTANHTGADALIDIVTIVPEGAATYLVYKTPSSAASQSAAYLTLNSTSTPANTPVAPTVSASAITNLNSLETYLGTLPAALKSCGAAGGTGSACSSGLIDASYEDNGFKNITQYDPDLASSSLNLSGSVPYVVSANAAGTSALIGVPYGLSSANGSSGQYTLYTTVQQTPSGTWDIIGNQLPYNLSVATRTTYRDFYDSFANSNGSNDTSFFDAGVTLNIAWNSSSPIAYAHVTGPGLPSAGLWLEPSTVAGTNYLSIASKQPSSQPGGTPTTSSNTSEYRWDWATQSGATFTPPIKGFWATSQLDVASLPPAAVYEFTLYNASGSAIGTYSVTNPNRFADASLALDTFKQGSWPTLGSDVVTNFLSAGGSQAGAQTSVSVDFTPPPTVAANLTQLTMTGVSVQTEDQNGCGYQQTVPVTPGATAVTLTASGTGTCGASPVTNAFLAINNASDAAYRIVQLRSKNAQGVLFYLNATYRSSATAPNAS</sequence>
<keyword evidence="2" id="KW-0121">Carboxypeptidase</keyword>
<organism evidence="2 3">
    <name type="scientific">Paraburkholderia pallida</name>
    <dbReference type="NCBI Taxonomy" id="2547399"/>
    <lineage>
        <taxon>Bacteria</taxon>
        <taxon>Pseudomonadati</taxon>
        <taxon>Pseudomonadota</taxon>
        <taxon>Betaproteobacteria</taxon>
        <taxon>Burkholderiales</taxon>
        <taxon>Burkholderiaceae</taxon>
        <taxon>Paraburkholderia</taxon>
    </lineage>
</organism>
<dbReference type="RefSeq" id="WP_134758957.1">
    <property type="nucleotide sequence ID" value="NZ_CP038151.1"/>
</dbReference>
<dbReference type="KEGG" id="ppai:E1956_40820"/>
<dbReference type="EMBL" id="CP038151">
    <property type="protein sequence ID" value="QBR03468.1"/>
    <property type="molecule type" value="Genomic_DNA"/>
</dbReference>
<evidence type="ECO:0000313" key="2">
    <source>
        <dbReference type="EMBL" id="QBR03468.1"/>
    </source>
</evidence>
<keyword evidence="2" id="KW-0378">Hydrolase</keyword>
<keyword evidence="2" id="KW-0645">Protease</keyword>
<reference evidence="2 3" key="1">
    <citation type="submission" date="2019-03" db="EMBL/GenBank/DDBJ databases">
        <title>Paraburkholderia sp. 7MH5, isolated from subtropical forest soil.</title>
        <authorList>
            <person name="Gao Z.-H."/>
            <person name="Qiu L.-H."/>
        </authorList>
    </citation>
    <scope>NUCLEOTIDE SEQUENCE [LARGE SCALE GENOMIC DNA]</scope>
    <source>
        <strain evidence="2 3">7MH5</strain>
    </source>
</reference>
<dbReference type="AlphaFoldDB" id="A0A4P7D5U0"/>
<name>A0A4P7D5U0_9BURK</name>
<dbReference type="OrthoDB" id="8572778at2"/>
<protein>
    <submittedName>
        <fullName evidence="2">Carboxypeptidase regulatory-like domain-containing protein</fullName>
    </submittedName>
</protein>
<proteinExistence type="predicted"/>
<dbReference type="PROSITE" id="PS51257">
    <property type="entry name" value="PROKAR_LIPOPROTEIN"/>
    <property type="match status" value="1"/>
</dbReference>
<evidence type="ECO:0000256" key="1">
    <source>
        <dbReference type="SAM" id="MobiDB-lite"/>
    </source>
</evidence>
<evidence type="ECO:0000313" key="3">
    <source>
        <dbReference type="Proteomes" id="UP000295727"/>
    </source>
</evidence>
<feature type="compositionally biased region" description="Low complexity" evidence="1">
    <location>
        <begin position="455"/>
        <end position="471"/>
    </location>
</feature>